<comment type="similarity">
    <text evidence="3">Belongs to the mitochondrion-specific ribosomal protein mS38 family.</text>
</comment>
<dbReference type="AlphaFoldDB" id="N1QNP3"/>
<gene>
    <name evidence="7" type="ORF">SEPMUDRAFT_146840</name>
</gene>
<evidence type="ECO:0000313" key="8">
    <source>
        <dbReference type="Proteomes" id="UP000016931"/>
    </source>
</evidence>
<dbReference type="PANTHER" id="PTHR32035">
    <property type="entry name" value="AURORA KINASE A-INTERACTING PROTEIN"/>
    <property type="match status" value="1"/>
</dbReference>
<evidence type="ECO:0000256" key="4">
    <source>
        <dbReference type="ARBA" id="ARBA00035682"/>
    </source>
</evidence>
<accession>N1QNP3</accession>
<feature type="region of interest" description="Disordered" evidence="5">
    <location>
        <begin position="248"/>
        <end position="279"/>
    </location>
</feature>
<dbReference type="PANTHER" id="PTHR32035:SF3">
    <property type="entry name" value="SMALL RIBOSOMAL SUBUNIT PROTEIN MS38"/>
    <property type="match status" value="1"/>
</dbReference>
<reference evidence="7 8" key="1">
    <citation type="journal article" date="2012" name="PLoS Pathog.">
        <title>Diverse lifestyles and strategies of plant pathogenesis encoded in the genomes of eighteen Dothideomycetes fungi.</title>
        <authorList>
            <person name="Ohm R.A."/>
            <person name="Feau N."/>
            <person name="Henrissat B."/>
            <person name="Schoch C.L."/>
            <person name="Horwitz B.A."/>
            <person name="Barry K.W."/>
            <person name="Condon B.J."/>
            <person name="Copeland A.C."/>
            <person name="Dhillon B."/>
            <person name="Glaser F."/>
            <person name="Hesse C.N."/>
            <person name="Kosti I."/>
            <person name="LaButti K."/>
            <person name="Lindquist E.A."/>
            <person name="Lucas S."/>
            <person name="Salamov A.A."/>
            <person name="Bradshaw R.E."/>
            <person name="Ciuffetti L."/>
            <person name="Hamelin R.C."/>
            <person name="Kema G.H.J."/>
            <person name="Lawrence C."/>
            <person name="Scott J.A."/>
            <person name="Spatafora J.W."/>
            <person name="Turgeon B.G."/>
            <person name="de Wit P.J.G.M."/>
            <person name="Zhong S."/>
            <person name="Goodwin S.B."/>
            <person name="Grigoriev I.V."/>
        </authorList>
    </citation>
    <scope>NUCLEOTIDE SEQUENCE [LARGE SCALE GENOMIC DNA]</scope>
    <source>
        <strain evidence="7 8">SO2202</strain>
    </source>
</reference>
<organism evidence="7 8">
    <name type="scientific">Sphaerulina musiva (strain SO2202)</name>
    <name type="common">Poplar stem canker fungus</name>
    <name type="synonym">Septoria musiva</name>
    <dbReference type="NCBI Taxonomy" id="692275"/>
    <lineage>
        <taxon>Eukaryota</taxon>
        <taxon>Fungi</taxon>
        <taxon>Dikarya</taxon>
        <taxon>Ascomycota</taxon>
        <taxon>Pezizomycotina</taxon>
        <taxon>Dothideomycetes</taxon>
        <taxon>Dothideomycetidae</taxon>
        <taxon>Mycosphaerellales</taxon>
        <taxon>Mycosphaerellaceae</taxon>
        <taxon>Sphaerulina</taxon>
    </lineage>
</organism>
<keyword evidence="8" id="KW-1185">Reference proteome</keyword>
<evidence type="ECO:0000256" key="5">
    <source>
        <dbReference type="SAM" id="MobiDB-lite"/>
    </source>
</evidence>
<evidence type="ECO:0000256" key="2">
    <source>
        <dbReference type="ARBA" id="ARBA00023128"/>
    </source>
</evidence>
<feature type="compositionally biased region" description="Basic residues" evidence="5">
    <location>
        <begin position="90"/>
        <end position="101"/>
    </location>
</feature>
<feature type="compositionally biased region" description="Basic and acidic residues" evidence="5">
    <location>
        <begin position="256"/>
        <end position="271"/>
    </location>
</feature>
<evidence type="ECO:0000256" key="1">
    <source>
        <dbReference type="ARBA" id="ARBA00004173"/>
    </source>
</evidence>
<protein>
    <recommendedName>
        <fullName evidence="4">Small ribosomal subunit protein mS38</fullName>
    </recommendedName>
</protein>
<feature type="region of interest" description="Disordered" evidence="5">
    <location>
        <begin position="1"/>
        <end position="126"/>
    </location>
</feature>
<dbReference type="eggNOG" id="ENOG502S2R6">
    <property type="taxonomic scope" value="Eukaryota"/>
</dbReference>
<feature type="domain" description="Ribosomal protein mS38 C-terminal" evidence="6">
    <location>
        <begin position="380"/>
        <end position="413"/>
    </location>
</feature>
<sequence length="414" mass="46485">MFSKSLARAANRTCAAAAGSSTCTTSAVQRTTQCLAARRQPHQRRHSSSKASSSCPPGDPASDGKPVAEEKAAIADSTAQEQQQQQPQRGTKRVTRSKRSRPAGVPDKQEDQFAGLPAVPGMQMSSSEFGMSSFFSLHRPLSLTTTIPPPSTPATFDSIFVSQKQRDPWENGNSAERRPEDVVYALRHLFEDMNTRSSGQQAEEDGVRWEVIQDSSASMSEANGVKHLDGSPRLKTLEEMVAQFRPFEAPPPPEPFPEHQLKTAAATEKKQRTSKPKQTRYATTMLITESTSESGQTTYTASTSPFVRIPEGQESVTPAIEGYPLAQQQQQGRSGFRERMYRNQRAFLQRRQQQHERRASSSRPAFIRNAPSAARLNRMLLISVKRQRKLKMKKHKYKKLMRRTRNLRRRQDRT</sequence>
<feature type="compositionally biased region" description="Low complexity" evidence="5">
    <location>
        <begin position="7"/>
        <end position="27"/>
    </location>
</feature>
<name>N1QNP3_SPHMS</name>
<dbReference type="STRING" id="692275.N1QNP3"/>
<dbReference type="HOGENOM" id="CLU_035429_0_1_1"/>
<evidence type="ECO:0000259" key="6">
    <source>
        <dbReference type="SMART" id="SM01155"/>
    </source>
</evidence>
<dbReference type="InterPro" id="IPR013177">
    <property type="entry name" value="Ribosomal_mS38_C"/>
</dbReference>
<dbReference type="GO" id="GO:0005739">
    <property type="term" value="C:mitochondrion"/>
    <property type="evidence" value="ECO:0007669"/>
    <property type="project" value="UniProtKB-SubCell"/>
</dbReference>
<dbReference type="Proteomes" id="UP000016931">
    <property type="component" value="Unassembled WGS sequence"/>
</dbReference>
<dbReference type="GeneID" id="27901038"/>
<dbReference type="OMA" id="PSTHHMS"/>
<dbReference type="OrthoDB" id="5364404at2759"/>
<dbReference type="Pfam" id="PF08213">
    <property type="entry name" value="COX24_C"/>
    <property type="match status" value="1"/>
</dbReference>
<evidence type="ECO:0000313" key="7">
    <source>
        <dbReference type="EMBL" id="EMF17938.1"/>
    </source>
</evidence>
<dbReference type="SMART" id="SM01155">
    <property type="entry name" value="DUF1713"/>
    <property type="match status" value="1"/>
</dbReference>
<comment type="subcellular location">
    <subcellularLocation>
        <location evidence="1">Mitochondrion</location>
    </subcellularLocation>
</comment>
<evidence type="ECO:0000256" key="3">
    <source>
        <dbReference type="ARBA" id="ARBA00035647"/>
    </source>
</evidence>
<dbReference type="RefSeq" id="XP_016766059.1">
    <property type="nucleotide sequence ID" value="XM_016903901.1"/>
</dbReference>
<proteinExistence type="inferred from homology"/>
<feature type="compositionally biased region" description="Basic residues" evidence="5">
    <location>
        <begin position="39"/>
        <end position="48"/>
    </location>
</feature>
<keyword evidence="2" id="KW-0496">Mitochondrion</keyword>
<dbReference type="EMBL" id="KB456260">
    <property type="protein sequence ID" value="EMF17938.1"/>
    <property type="molecule type" value="Genomic_DNA"/>
</dbReference>